<dbReference type="PANTHER" id="PTHR22916">
    <property type="entry name" value="GLYCOSYLTRANSFERASE"/>
    <property type="match status" value="1"/>
</dbReference>
<gene>
    <name evidence="4" type="ORF">H8708_00370</name>
</gene>
<proteinExistence type="predicted"/>
<accession>A0ABR7NQQ5</accession>
<dbReference type="Gene3D" id="3.90.550.10">
    <property type="entry name" value="Spore Coat Polysaccharide Biosynthesis Protein SpsA, Chain A"/>
    <property type="match status" value="1"/>
</dbReference>
<dbReference type="Pfam" id="PF00535">
    <property type="entry name" value="Glycos_transf_2"/>
    <property type="match status" value="1"/>
</dbReference>
<organism evidence="4 5">
    <name type="scientific">Enterocloster hominis</name>
    <name type="common">ex Liu et al. 2021</name>
    <dbReference type="NCBI Taxonomy" id="2763663"/>
    <lineage>
        <taxon>Bacteria</taxon>
        <taxon>Bacillati</taxon>
        <taxon>Bacillota</taxon>
        <taxon>Clostridia</taxon>
        <taxon>Lachnospirales</taxon>
        <taxon>Lachnospiraceae</taxon>
        <taxon>Enterocloster</taxon>
    </lineage>
</organism>
<keyword evidence="2" id="KW-0808">Transferase</keyword>
<evidence type="ECO:0000313" key="5">
    <source>
        <dbReference type="Proteomes" id="UP000647491"/>
    </source>
</evidence>
<dbReference type="PANTHER" id="PTHR22916:SF51">
    <property type="entry name" value="GLYCOSYLTRANSFERASE EPSH-RELATED"/>
    <property type="match status" value="1"/>
</dbReference>
<reference evidence="4 5" key="1">
    <citation type="submission" date="2020-08" db="EMBL/GenBank/DDBJ databases">
        <title>Genome public.</title>
        <authorList>
            <person name="Liu C."/>
            <person name="Sun Q."/>
        </authorList>
    </citation>
    <scope>NUCLEOTIDE SEQUENCE [LARGE SCALE GENOMIC DNA]</scope>
    <source>
        <strain evidence="4 5">BX10</strain>
    </source>
</reference>
<dbReference type="InterPro" id="IPR029044">
    <property type="entry name" value="Nucleotide-diphossugar_trans"/>
</dbReference>
<feature type="domain" description="Glycosyltransferase 2-like" evidence="3">
    <location>
        <begin position="8"/>
        <end position="172"/>
    </location>
</feature>
<dbReference type="SUPFAM" id="SSF53448">
    <property type="entry name" value="Nucleotide-diphospho-sugar transferases"/>
    <property type="match status" value="1"/>
</dbReference>
<keyword evidence="1" id="KW-0328">Glycosyltransferase</keyword>
<evidence type="ECO:0000256" key="2">
    <source>
        <dbReference type="ARBA" id="ARBA00022679"/>
    </source>
</evidence>
<dbReference type="CDD" id="cd00761">
    <property type="entry name" value="Glyco_tranf_GTA_type"/>
    <property type="match status" value="1"/>
</dbReference>
<evidence type="ECO:0000259" key="3">
    <source>
        <dbReference type="Pfam" id="PF00535"/>
    </source>
</evidence>
<sequence>MQIQPKISIIVPVYKVEPYLGTCLESVLSQTYQNLEIILVDDGSPDQCGTICDQYALKDNRIRVIHQENQGLSGARNSGIDLVTGEYITFIDSDDFIDICMIELMVEQLDDMTDIVACGTVYCDESGQKLSEEKNSQLAIFEFKEQMVQFFKNKNYTTTAWGKLYSRKLFESIRYPVGKYHEDVFTTYQLVALSRRTVLLNRSFYWYRQVASSIIHQSFSLKHLDSIEASLQRYEFMKSYDLQLSKIAEGSIVYSCCRCMEKMVQADYYDEITEQYICNMIRKHLFSFLCFSRNSLKTKGFACMNALSSEIVRSVYKLLFVR</sequence>
<protein>
    <submittedName>
        <fullName evidence="4">Glycosyltransferase family 2 protein</fullName>
    </submittedName>
</protein>
<dbReference type="RefSeq" id="WP_158360043.1">
    <property type="nucleotide sequence ID" value="NZ_JACRTJ010000001.1"/>
</dbReference>
<comment type="caution">
    <text evidence="4">The sequence shown here is derived from an EMBL/GenBank/DDBJ whole genome shotgun (WGS) entry which is preliminary data.</text>
</comment>
<dbReference type="EMBL" id="JACRTJ010000001">
    <property type="protein sequence ID" value="MBC8597702.1"/>
    <property type="molecule type" value="Genomic_DNA"/>
</dbReference>
<name>A0ABR7NQQ5_9FIRM</name>
<evidence type="ECO:0000313" key="4">
    <source>
        <dbReference type="EMBL" id="MBC8597702.1"/>
    </source>
</evidence>
<evidence type="ECO:0000256" key="1">
    <source>
        <dbReference type="ARBA" id="ARBA00022676"/>
    </source>
</evidence>
<dbReference type="InterPro" id="IPR001173">
    <property type="entry name" value="Glyco_trans_2-like"/>
</dbReference>
<dbReference type="Proteomes" id="UP000647491">
    <property type="component" value="Unassembled WGS sequence"/>
</dbReference>
<keyword evidence="5" id="KW-1185">Reference proteome</keyword>